<feature type="transmembrane region" description="Helical" evidence="4">
    <location>
        <begin position="373"/>
        <end position="393"/>
    </location>
</feature>
<evidence type="ECO:0000256" key="1">
    <source>
        <dbReference type="ARBA" id="ARBA00004141"/>
    </source>
</evidence>
<feature type="transmembrane region" description="Helical" evidence="4">
    <location>
        <begin position="283"/>
        <end position="305"/>
    </location>
</feature>
<feature type="transmembrane region" description="Helical" evidence="4">
    <location>
        <begin position="312"/>
        <end position="332"/>
    </location>
</feature>
<evidence type="ECO:0000256" key="4">
    <source>
        <dbReference type="SAM" id="Phobius"/>
    </source>
</evidence>
<sequence>MSSSKTEKVQQELTSSTPTSKLSLRGNSPVLPENVEEEEFPEGGARAWLVVLGSAVALFATFGYANAVGVFLEYYGSHQLVNESPSSIAWIGSLQVFILLGSGLFSGPLFDQHGEKVIYPPIVLYIFSVMMTSISTKLWHFILAQGLLGGLTMGMMLGPCMAATGQYFKKKRAAAMGLTIGGSSIGGVVFPIMLSKLFANPNLSFGWTVRICGFMMVPLLAITAYTVKARLPSRKGTFFLPEAFKSPPYVALIVSMFCATLGIFVPMFYIPTYAVQHGMSVQLASYLASIFNGASFFGRAIPGLLADKIGGFNMLTATTLCSGIMIFCWTRAVTNSPIVVFAAMYGFFSGGLVSLMSFSFMSVTNDPKKFGTYYGMAMSITSVAALIGPPITGALVNRYGRFDEAAWFSGVAVLVGGVGVILTKSLTGKGMLSRT</sequence>
<organism evidence="6 7">
    <name type="scientific">Amylocarpus encephaloides</name>
    <dbReference type="NCBI Taxonomy" id="45428"/>
    <lineage>
        <taxon>Eukaryota</taxon>
        <taxon>Fungi</taxon>
        <taxon>Dikarya</taxon>
        <taxon>Ascomycota</taxon>
        <taxon>Pezizomycotina</taxon>
        <taxon>Leotiomycetes</taxon>
        <taxon>Helotiales</taxon>
        <taxon>Helotiales incertae sedis</taxon>
        <taxon>Amylocarpus</taxon>
    </lineage>
</organism>
<evidence type="ECO:0000256" key="2">
    <source>
        <dbReference type="ARBA" id="ARBA00006727"/>
    </source>
</evidence>
<feature type="transmembrane region" description="Helical" evidence="4">
    <location>
        <begin position="248"/>
        <end position="271"/>
    </location>
</feature>
<dbReference type="Gene3D" id="1.20.1250.20">
    <property type="entry name" value="MFS general substrate transporter like domains"/>
    <property type="match status" value="2"/>
</dbReference>
<dbReference type="GO" id="GO:0016020">
    <property type="term" value="C:membrane"/>
    <property type="evidence" value="ECO:0007669"/>
    <property type="project" value="UniProtKB-SubCell"/>
</dbReference>
<feature type="transmembrane region" description="Helical" evidence="4">
    <location>
        <begin position="87"/>
        <end position="105"/>
    </location>
</feature>
<comment type="subcellular location">
    <subcellularLocation>
        <location evidence="1">Membrane</location>
        <topology evidence="1">Multi-pass membrane protein</topology>
    </subcellularLocation>
</comment>
<evidence type="ECO:0000256" key="3">
    <source>
        <dbReference type="SAM" id="MobiDB-lite"/>
    </source>
</evidence>
<feature type="transmembrane region" description="Helical" evidence="4">
    <location>
        <begin position="338"/>
        <end position="361"/>
    </location>
</feature>
<gene>
    <name evidence="6" type="ORF">BJ875DRAFT_511816</name>
</gene>
<proteinExistence type="inferred from homology"/>
<dbReference type="EMBL" id="MU251495">
    <property type="protein sequence ID" value="KAG9233580.1"/>
    <property type="molecule type" value="Genomic_DNA"/>
</dbReference>
<comment type="similarity">
    <text evidence="2">Belongs to the major facilitator superfamily. Monocarboxylate porter (TC 2.A.1.13) family.</text>
</comment>
<comment type="caution">
    <text evidence="6">The sequence shown here is derived from an EMBL/GenBank/DDBJ whole genome shotgun (WGS) entry which is preliminary data.</text>
</comment>
<dbReference type="Pfam" id="PF07690">
    <property type="entry name" value="MFS_1"/>
    <property type="match status" value="1"/>
</dbReference>
<dbReference type="PANTHER" id="PTHR11360:SF281">
    <property type="entry name" value="ASPYRIDONES EFFLUX PROTEIN APDF-RELATED"/>
    <property type="match status" value="1"/>
</dbReference>
<evidence type="ECO:0000313" key="6">
    <source>
        <dbReference type="EMBL" id="KAG9233580.1"/>
    </source>
</evidence>
<feature type="transmembrane region" description="Helical" evidence="4">
    <location>
        <begin position="47"/>
        <end position="67"/>
    </location>
</feature>
<feature type="region of interest" description="Disordered" evidence="3">
    <location>
        <begin position="1"/>
        <end position="35"/>
    </location>
</feature>
<feature type="domain" description="Major facilitator superfamily (MFS) profile" evidence="5">
    <location>
        <begin position="248"/>
        <end position="435"/>
    </location>
</feature>
<name>A0A9P8C4V9_9HELO</name>
<protein>
    <submittedName>
        <fullName evidence="6">Monocarboxylate permease-like protein</fullName>
    </submittedName>
</protein>
<feature type="transmembrane region" description="Helical" evidence="4">
    <location>
        <begin position="405"/>
        <end position="426"/>
    </location>
</feature>
<accession>A0A9P8C4V9</accession>
<keyword evidence="4" id="KW-0472">Membrane</keyword>
<dbReference type="PROSITE" id="PS50850">
    <property type="entry name" value="MFS"/>
    <property type="match status" value="1"/>
</dbReference>
<feature type="transmembrane region" description="Helical" evidence="4">
    <location>
        <begin position="117"/>
        <end position="135"/>
    </location>
</feature>
<feature type="transmembrane region" description="Helical" evidence="4">
    <location>
        <begin position="173"/>
        <end position="193"/>
    </location>
</feature>
<feature type="transmembrane region" description="Helical" evidence="4">
    <location>
        <begin position="141"/>
        <end position="161"/>
    </location>
</feature>
<dbReference type="InterPro" id="IPR020846">
    <property type="entry name" value="MFS_dom"/>
</dbReference>
<keyword evidence="4" id="KW-0812">Transmembrane</keyword>
<feature type="compositionally biased region" description="Basic and acidic residues" evidence="3">
    <location>
        <begin position="1"/>
        <end position="10"/>
    </location>
</feature>
<dbReference type="InterPro" id="IPR050327">
    <property type="entry name" value="Proton-linked_MCT"/>
</dbReference>
<dbReference type="CDD" id="cd17352">
    <property type="entry name" value="MFS_MCT_SLC16"/>
    <property type="match status" value="1"/>
</dbReference>
<keyword evidence="7" id="KW-1185">Reference proteome</keyword>
<reference evidence="6" key="1">
    <citation type="journal article" date="2021" name="IMA Fungus">
        <title>Genomic characterization of three marine fungi, including Emericellopsis atlantica sp. nov. with signatures of a generalist lifestyle and marine biomass degradation.</title>
        <authorList>
            <person name="Hagestad O.C."/>
            <person name="Hou L."/>
            <person name="Andersen J.H."/>
            <person name="Hansen E.H."/>
            <person name="Altermark B."/>
            <person name="Li C."/>
            <person name="Kuhnert E."/>
            <person name="Cox R.J."/>
            <person name="Crous P.W."/>
            <person name="Spatafora J.W."/>
            <person name="Lail K."/>
            <person name="Amirebrahimi M."/>
            <person name="Lipzen A."/>
            <person name="Pangilinan J."/>
            <person name="Andreopoulos W."/>
            <person name="Hayes R.D."/>
            <person name="Ng V."/>
            <person name="Grigoriev I.V."/>
            <person name="Jackson S.A."/>
            <person name="Sutton T.D.S."/>
            <person name="Dobson A.D.W."/>
            <person name="Rama T."/>
        </authorList>
    </citation>
    <scope>NUCLEOTIDE SEQUENCE</scope>
    <source>
        <strain evidence="6">TRa018bII</strain>
    </source>
</reference>
<feature type="transmembrane region" description="Helical" evidence="4">
    <location>
        <begin position="205"/>
        <end position="227"/>
    </location>
</feature>
<dbReference type="GO" id="GO:0022857">
    <property type="term" value="F:transmembrane transporter activity"/>
    <property type="evidence" value="ECO:0007669"/>
    <property type="project" value="InterPro"/>
</dbReference>
<dbReference type="Proteomes" id="UP000824998">
    <property type="component" value="Unassembled WGS sequence"/>
</dbReference>
<evidence type="ECO:0000259" key="5">
    <source>
        <dbReference type="PROSITE" id="PS50850"/>
    </source>
</evidence>
<dbReference type="PANTHER" id="PTHR11360">
    <property type="entry name" value="MONOCARBOXYLATE TRANSPORTER"/>
    <property type="match status" value="1"/>
</dbReference>
<keyword evidence="4" id="KW-1133">Transmembrane helix</keyword>
<dbReference type="OrthoDB" id="6499973at2759"/>
<evidence type="ECO:0000313" key="7">
    <source>
        <dbReference type="Proteomes" id="UP000824998"/>
    </source>
</evidence>
<feature type="compositionally biased region" description="Low complexity" evidence="3">
    <location>
        <begin position="13"/>
        <end position="33"/>
    </location>
</feature>
<dbReference type="InterPro" id="IPR036259">
    <property type="entry name" value="MFS_trans_sf"/>
</dbReference>
<dbReference type="SUPFAM" id="SSF103473">
    <property type="entry name" value="MFS general substrate transporter"/>
    <property type="match status" value="1"/>
</dbReference>
<dbReference type="AlphaFoldDB" id="A0A9P8C4V9"/>
<dbReference type="InterPro" id="IPR011701">
    <property type="entry name" value="MFS"/>
</dbReference>